<evidence type="ECO:0000313" key="3">
    <source>
        <dbReference type="EMBL" id="CAD6187675.1"/>
    </source>
</evidence>
<dbReference type="Pfam" id="PF00069">
    <property type="entry name" value="Pkinase"/>
    <property type="match status" value="1"/>
</dbReference>
<dbReference type="EMBL" id="CAJGYM010000007">
    <property type="protein sequence ID" value="CAD6187675.1"/>
    <property type="molecule type" value="Genomic_DNA"/>
</dbReference>
<dbReference type="GO" id="GO:0004672">
    <property type="term" value="F:protein kinase activity"/>
    <property type="evidence" value="ECO:0007669"/>
    <property type="project" value="InterPro"/>
</dbReference>
<dbReference type="InterPro" id="IPR011009">
    <property type="entry name" value="Kinase-like_dom_sf"/>
</dbReference>
<protein>
    <recommendedName>
        <fullName evidence="2">Protein kinase domain-containing protein</fullName>
    </recommendedName>
</protein>
<comment type="caution">
    <text evidence="3">The sequence shown here is derived from an EMBL/GenBank/DDBJ whole genome shotgun (WGS) entry which is preliminary data.</text>
</comment>
<evidence type="ECO:0000313" key="4">
    <source>
        <dbReference type="Proteomes" id="UP000835052"/>
    </source>
</evidence>
<name>A0A8S1GWG3_9PELO</name>
<feature type="compositionally biased region" description="Basic and acidic residues" evidence="1">
    <location>
        <begin position="367"/>
        <end position="384"/>
    </location>
</feature>
<dbReference type="SUPFAM" id="SSF56112">
    <property type="entry name" value="Protein kinase-like (PK-like)"/>
    <property type="match status" value="1"/>
</dbReference>
<dbReference type="AlphaFoldDB" id="A0A8S1GWG3"/>
<feature type="compositionally biased region" description="Basic residues" evidence="1">
    <location>
        <begin position="406"/>
        <end position="415"/>
    </location>
</feature>
<evidence type="ECO:0000256" key="1">
    <source>
        <dbReference type="SAM" id="MobiDB-lite"/>
    </source>
</evidence>
<dbReference type="InterPro" id="IPR000719">
    <property type="entry name" value="Prot_kinase_dom"/>
</dbReference>
<keyword evidence="4" id="KW-1185">Reference proteome</keyword>
<dbReference type="Proteomes" id="UP000835052">
    <property type="component" value="Unassembled WGS sequence"/>
</dbReference>
<feature type="region of interest" description="Disordered" evidence="1">
    <location>
        <begin position="339"/>
        <end position="418"/>
    </location>
</feature>
<dbReference type="Gene3D" id="1.10.510.10">
    <property type="entry name" value="Transferase(Phosphotransferase) domain 1"/>
    <property type="match status" value="1"/>
</dbReference>
<dbReference type="InterPro" id="IPR050235">
    <property type="entry name" value="CK1_Ser-Thr_kinase"/>
</dbReference>
<dbReference type="GO" id="GO:0005524">
    <property type="term" value="F:ATP binding"/>
    <property type="evidence" value="ECO:0007669"/>
    <property type="project" value="InterPro"/>
</dbReference>
<feature type="domain" description="Protein kinase" evidence="2">
    <location>
        <begin position="80"/>
        <end position="356"/>
    </location>
</feature>
<accession>A0A8S1GWG3</accession>
<proteinExistence type="predicted"/>
<dbReference type="PANTHER" id="PTHR11909">
    <property type="entry name" value="CASEIN KINASE-RELATED"/>
    <property type="match status" value="1"/>
</dbReference>
<evidence type="ECO:0000259" key="2">
    <source>
        <dbReference type="PROSITE" id="PS50011"/>
    </source>
</evidence>
<feature type="compositionally biased region" description="Basic and acidic residues" evidence="1">
    <location>
        <begin position="339"/>
        <end position="360"/>
    </location>
</feature>
<organism evidence="3 4">
    <name type="scientific">Caenorhabditis auriculariae</name>
    <dbReference type="NCBI Taxonomy" id="2777116"/>
    <lineage>
        <taxon>Eukaryota</taxon>
        <taxon>Metazoa</taxon>
        <taxon>Ecdysozoa</taxon>
        <taxon>Nematoda</taxon>
        <taxon>Chromadorea</taxon>
        <taxon>Rhabditida</taxon>
        <taxon>Rhabditina</taxon>
        <taxon>Rhabditomorpha</taxon>
        <taxon>Rhabditoidea</taxon>
        <taxon>Rhabditidae</taxon>
        <taxon>Peloderinae</taxon>
        <taxon>Caenorhabditis</taxon>
    </lineage>
</organism>
<sequence>MEYPMKSVRKFRLFPSKNSEGARTRTTTTTSPNAILIKREVYIKRVLKLSDCAFQESQNSEKTLPTHIETLENQYEVISTPEIHKVDNGKYMRIRKAKSNKPFGLKLKYRTKPRKEEIDLNTERLFLASLVCKLRNNSLLSRVHDMGFTEDYRFIVVDDVGPDLMYFIRRHHIFNTVTTFLITYYSFMALRELHLLGFLHCDLRPSSFCISTPFHLRLVDFYFVQPMSLKVKFNRKTDRFSARAFHQNVELDENADIECWLYTMMFLTSYGSLPWNASRSEEEAIGLKQLFFSDQSNYSWVNSADCLNMVPLILEKQPAKASEKIYELLQVNAMSFNDNERPQMGERIDDVVQPKTDSKESRRKKSADKSCKSDDSRRKTDSSHSHKQKSGRMRSSGLRPHTPGDRRRRKVRSRPKIQPVIQTICEVNMIPPPDIRK</sequence>
<dbReference type="SMART" id="SM00220">
    <property type="entry name" value="S_TKc"/>
    <property type="match status" value="1"/>
</dbReference>
<dbReference type="OrthoDB" id="5838465at2759"/>
<gene>
    <name evidence="3" type="ORF">CAUJ_LOCUS3594</name>
</gene>
<reference evidence="3" key="1">
    <citation type="submission" date="2020-10" db="EMBL/GenBank/DDBJ databases">
        <authorList>
            <person name="Kikuchi T."/>
        </authorList>
    </citation>
    <scope>NUCLEOTIDE SEQUENCE</scope>
    <source>
        <strain evidence="3">NKZ352</strain>
    </source>
</reference>
<dbReference type="PROSITE" id="PS50011">
    <property type="entry name" value="PROTEIN_KINASE_DOM"/>
    <property type="match status" value="1"/>
</dbReference>